<dbReference type="InterPro" id="IPR058578">
    <property type="entry name" value="IspG_TIM"/>
</dbReference>
<evidence type="ECO:0000256" key="1">
    <source>
        <dbReference type="ARBA" id="ARBA00022485"/>
    </source>
</evidence>
<dbReference type="PANTHER" id="PTHR30454">
    <property type="entry name" value="4-HYDROXY-3-METHYLBUT-2-EN-1-YL DIPHOSPHATE SYNTHASE"/>
    <property type="match status" value="1"/>
</dbReference>
<evidence type="ECO:0000259" key="9">
    <source>
        <dbReference type="Pfam" id="PF26540"/>
    </source>
</evidence>
<dbReference type="InterPro" id="IPR017178">
    <property type="entry name" value="IspG_atypical"/>
</dbReference>
<comment type="similarity">
    <text evidence="7">Belongs to the IspG family.</text>
</comment>
<dbReference type="Pfam" id="PF04551">
    <property type="entry name" value="GcpE"/>
    <property type="match status" value="1"/>
</dbReference>
<evidence type="ECO:0000256" key="4">
    <source>
        <dbReference type="ARBA" id="ARBA00023004"/>
    </source>
</evidence>
<dbReference type="Proteomes" id="UP000190121">
    <property type="component" value="Unassembled WGS sequence"/>
</dbReference>
<dbReference type="InterPro" id="IPR004588">
    <property type="entry name" value="IspG_bac-typ"/>
</dbReference>
<keyword evidence="5 7" id="KW-0411">Iron-sulfur</keyword>
<keyword evidence="3 7" id="KW-0560">Oxidoreductase</keyword>
<evidence type="ECO:0000256" key="5">
    <source>
        <dbReference type="ARBA" id="ARBA00023014"/>
    </source>
</evidence>
<proteinExistence type="inferred from homology"/>
<feature type="binding site" evidence="7">
    <location>
        <position position="541"/>
    </location>
    <ligand>
        <name>[4Fe-4S] cluster</name>
        <dbReference type="ChEBI" id="CHEBI:49883"/>
    </ligand>
</feature>
<comment type="pathway">
    <text evidence="7">Isoprenoid biosynthesis; isopentenyl diphosphate biosynthesis via DXP pathway; isopentenyl diphosphate from 1-deoxy-D-xylulose 5-phosphate: step 5/6.</text>
</comment>
<feature type="binding site" evidence="7">
    <location>
        <position position="500"/>
    </location>
    <ligand>
        <name>[4Fe-4S] cluster</name>
        <dbReference type="ChEBI" id="CHEBI:49883"/>
    </ligand>
</feature>
<comment type="function">
    <text evidence="7">Converts 2C-methyl-D-erythritol 2,4-cyclodiphosphate (ME-2,4cPP) into 1-hydroxy-2-methyl-2-(E)-butenyl 4-diphosphate.</text>
</comment>
<comment type="cofactor">
    <cofactor evidence="7">
        <name>[4Fe-4S] cluster</name>
        <dbReference type="ChEBI" id="CHEBI:49883"/>
    </cofactor>
    <text evidence="7">Binds 1 [4Fe-4S] cluster.</text>
</comment>
<keyword evidence="11" id="KW-1185">Reference proteome</keyword>
<accession>A0A1T4LWI1</accession>
<dbReference type="Pfam" id="PF26540">
    <property type="entry name" value="GcpE_C"/>
    <property type="match status" value="1"/>
</dbReference>
<evidence type="ECO:0000313" key="10">
    <source>
        <dbReference type="EMBL" id="SJZ58838.1"/>
    </source>
</evidence>
<comment type="catalytic activity">
    <reaction evidence="7">
        <text>(2E)-4-hydroxy-3-methylbut-2-enyl diphosphate + oxidized [flavodoxin] + H2O + 2 H(+) = 2-C-methyl-D-erythritol 2,4-cyclic diphosphate + reduced [flavodoxin]</text>
        <dbReference type="Rhea" id="RHEA:43604"/>
        <dbReference type="Rhea" id="RHEA-COMP:10622"/>
        <dbReference type="Rhea" id="RHEA-COMP:10623"/>
        <dbReference type="ChEBI" id="CHEBI:15377"/>
        <dbReference type="ChEBI" id="CHEBI:15378"/>
        <dbReference type="ChEBI" id="CHEBI:57618"/>
        <dbReference type="ChEBI" id="CHEBI:58210"/>
        <dbReference type="ChEBI" id="CHEBI:58483"/>
        <dbReference type="ChEBI" id="CHEBI:128753"/>
        <dbReference type="EC" id="1.17.7.3"/>
    </reaction>
</comment>
<feature type="domain" description="IspG C-terminal" evidence="9">
    <location>
        <begin position="496"/>
        <end position="584"/>
    </location>
</feature>
<dbReference type="GO" id="GO:0016114">
    <property type="term" value="P:terpenoid biosynthetic process"/>
    <property type="evidence" value="ECO:0007669"/>
    <property type="project" value="InterPro"/>
</dbReference>
<keyword evidence="4 7" id="KW-0408">Iron</keyword>
<dbReference type="Gene3D" id="3.30.413.10">
    <property type="entry name" value="Sulfite Reductase Hemoprotein, domain 1"/>
    <property type="match status" value="1"/>
</dbReference>
<evidence type="ECO:0000256" key="3">
    <source>
        <dbReference type="ARBA" id="ARBA00023002"/>
    </source>
</evidence>
<dbReference type="EC" id="1.17.7.3" evidence="7"/>
<evidence type="ECO:0000313" key="11">
    <source>
        <dbReference type="Proteomes" id="UP000190121"/>
    </source>
</evidence>
<dbReference type="NCBIfam" id="TIGR00612">
    <property type="entry name" value="ispG_gcpE"/>
    <property type="match status" value="1"/>
</dbReference>
<gene>
    <name evidence="7" type="primary">ispG</name>
    <name evidence="10" type="ORF">SAMN02745171_00551</name>
</gene>
<organism evidence="10 11">
    <name type="scientific">Porphyromonas circumdentaria</name>
    <dbReference type="NCBI Taxonomy" id="29524"/>
    <lineage>
        <taxon>Bacteria</taxon>
        <taxon>Pseudomonadati</taxon>
        <taxon>Bacteroidota</taxon>
        <taxon>Bacteroidia</taxon>
        <taxon>Bacteroidales</taxon>
        <taxon>Porphyromonadaceae</taxon>
        <taxon>Porphyromonas</taxon>
    </lineage>
</organism>
<dbReference type="GO" id="GO:0005506">
    <property type="term" value="F:iron ion binding"/>
    <property type="evidence" value="ECO:0007669"/>
    <property type="project" value="InterPro"/>
</dbReference>
<feature type="binding site" evidence="7">
    <location>
        <position position="503"/>
    </location>
    <ligand>
        <name>[4Fe-4S] cluster</name>
        <dbReference type="ChEBI" id="CHEBI:49883"/>
    </ligand>
</feature>
<evidence type="ECO:0000256" key="6">
    <source>
        <dbReference type="ARBA" id="ARBA00023229"/>
    </source>
</evidence>
<dbReference type="PIRSF" id="PIRSF037336">
    <property type="entry name" value="IspG_like"/>
    <property type="match status" value="1"/>
</dbReference>
<keyword evidence="6 7" id="KW-0414">Isoprene biosynthesis</keyword>
<dbReference type="GO" id="GO:0141197">
    <property type="term" value="F:4-hydroxy-3-methylbut-2-enyl-diphosphate synthase activity (flavodoxin)"/>
    <property type="evidence" value="ECO:0007669"/>
    <property type="project" value="UniProtKB-EC"/>
</dbReference>
<dbReference type="EMBL" id="FUXE01000004">
    <property type="protein sequence ID" value="SJZ58838.1"/>
    <property type="molecule type" value="Genomic_DNA"/>
</dbReference>
<dbReference type="GO" id="GO:0051539">
    <property type="term" value="F:4 iron, 4 sulfur cluster binding"/>
    <property type="evidence" value="ECO:0007669"/>
    <property type="project" value="UniProtKB-UniRule"/>
</dbReference>
<dbReference type="STRING" id="29524.SAMN02745171_00551"/>
<dbReference type="Gene3D" id="3.20.20.20">
    <property type="entry name" value="Dihydropteroate synthase-like"/>
    <property type="match status" value="1"/>
</dbReference>
<dbReference type="InterPro" id="IPR011005">
    <property type="entry name" value="Dihydropteroate_synth-like_sf"/>
</dbReference>
<dbReference type="InterPro" id="IPR058579">
    <property type="entry name" value="IspG_C"/>
</dbReference>
<dbReference type="AlphaFoldDB" id="A0A1T4LWI1"/>
<keyword evidence="1 7" id="KW-0004">4Fe-4S</keyword>
<protein>
    <recommendedName>
        <fullName evidence="7">4-hydroxy-3-methylbut-2-en-1-yl diphosphate synthase (flavodoxin)</fullName>
        <ecNumber evidence="7">1.17.7.3</ecNumber>
    </recommendedName>
    <alternativeName>
        <fullName evidence="7">1-hydroxy-2-methyl-2-(E)-butenyl 4-diphosphate synthase</fullName>
    </alternativeName>
</protein>
<dbReference type="GO" id="GO:0046429">
    <property type="term" value="F:4-hydroxy-3-methylbut-2-en-1-yl diphosphate synthase activity (ferredoxin)"/>
    <property type="evidence" value="ECO:0007669"/>
    <property type="project" value="UniProtKB-UniRule"/>
</dbReference>
<dbReference type="InterPro" id="IPR045854">
    <property type="entry name" value="NO2/SO3_Rdtase_4Fe4S_sf"/>
</dbReference>
<evidence type="ECO:0000259" key="8">
    <source>
        <dbReference type="Pfam" id="PF04551"/>
    </source>
</evidence>
<evidence type="ECO:0000256" key="2">
    <source>
        <dbReference type="ARBA" id="ARBA00022723"/>
    </source>
</evidence>
<keyword evidence="2 7" id="KW-0479">Metal-binding</keyword>
<feature type="domain" description="IspG TIM-barrel" evidence="8">
    <location>
        <begin position="21"/>
        <end position="291"/>
    </location>
</feature>
<sequence>MQKQKTAEASHSALNYCRRATKTVTIGGIPLGSLHPLRIQTMANVSTNDVEQGVAQTLRVYAVGCDYMRFTAQGVREAIALGEIHRVLREKGCPIPLVADIHFNPQAAYEALKHVEKVRINPGNFADRKGDRAQYPSEEAWYEAGAQRVSEVFGAFVEEAKRLGRVLRLGINHGSLSERMLHRWGNTPEGMVESCWEYLSVAQAHQFDDIVISMKSSNVQVMTQAVRLLAARLDAHGWNFPLHLGVTEAGEGEDGRIKSAVGIGSLLLDGIGDTLRVSLSEAPEAELPVAQRLVYHVTQRAEAPLLSYAGALEYTPAMLPRTESRCVADCYGGTTLPKVLVCGEIRGGEKPLIAGDALLPYGVEWEHLSVEAAEGVHFRCFDAERLTPADIVKVKSDACTVLLLHATGANAVGAWRRAVALLTEENCTAPLFLYRSFEEEAWEDIQLFASADIGLLLLEEVASGIVLSSPCYRAEELYSVGLGILQATRLRFSHTEFISCPGCGRTLFDLEGTIARVKKATAHLPNLKIGIMGCIVNGPGEMADADYGYVGGAPGKIDLYKGQECQVRGIPETEAVEALIELIRSHGDWIEPAE</sequence>
<dbReference type="OrthoDB" id="9803214at2"/>
<evidence type="ECO:0000256" key="7">
    <source>
        <dbReference type="HAMAP-Rule" id="MF_00159"/>
    </source>
</evidence>
<dbReference type="GO" id="GO:0019288">
    <property type="term" value="P:isopentenyl diphosphate biosynthetic process, methylerythritol 4-phosphate pathway"/>
    <property type="evidence" value="ECO:0007669"/>
    <property type="project" value="UniProtKB-UniRule"/>
</dbReference>
<dbReference type="PANTHER" id="PTHR30454:SF0">
    <property type="entry name" value="4-HYDROXY-3-METHYLBUT-2-EN-1-YL DIPHOSPHATE SYNTHASE (FERREDOXIN), CHLOROPLASTIC"/>
    <property type="match status" value="1"/>
</dbReference>
<dbReference type="RefSeq" id="WP_078736509.1">
    <property type="nucleotide sequence ID" value="NZ_FUXE01000004.1"/>
</dbReference>
<dbReference type="UniPathway" id="UPA00056">
    <property type="reaction ID" value="UER00096"/>
</dbReference>
<feature type="binding site" evidence="7">
    <location>
        <position position="534"/>
    </location>
    <ligand>
        <name>[4Fe-4S] cluster</name>
        <dbReference type="ChEBI" id="CHEBI:49883"/>
    </ligand>
</feature>
<dbReference type="SUPFAM" id="SSF56014">
    <property type="entry name" value="Nitrite and sulphite reductase 4Fe-4S domain-like"/>
    <property type="match status" value="1"/>
</dbReference>
<reference evidence="11" key="1">
    <citation type="submission" date="2017-02" db="EMBL/GenBank/DDBJ databases">
        <authorList>
            <person name="Varghese N."/>
            <person name="Submissions S."/>
        </authorList>
    </citation>
    <scope>NUCLEOTIDE SEQUENCE [LARGE SCALE GENOMIC DNA]</scope>
    <source>
        <strain evidence="11">ATCC 51356</strain>
    </source>
</reference>
<dbReference type="HAMAP" id="MF_00159">
    <property type="entry name" value="IspG"/>
    <property type="match status" value="1"/>
</dbReference>
<name>A0A1T4LWI1_9PORP</name>